<accession>A0A812XP62</accession>
<dbReference type="OrthoDB" id="447062at2759"/>
<feature type="non-terminal residue" evidence="1">
    <location>
        <position position="131"/>
    </location>
</feature>
<organism evidence="1 2">
    <name type="scientific">Symbiodinium necroappetens</name>
    <dbReference type="NCBI Taxonomy" id="1628268"/>
    <lineage>
        <taxon>Eukaryota</taxon>
        <taxon>Sar</taxon>
        <taxon>Alveolata</taxon>
        <taxon>Dinophyceae</taxon>
        <taxon>Suessiales</taxon>
        <taxon>Symbiodiniaceae</taxon>
        <taxon>Symbiodinium</taxon>
    </lineage>
</organism>
<dbReference type="Gene3D" id="3.40.50.150">
    <property type="entry name" value="Vaccinia Virus protein VP39"/>
    <property type="match status" value="1"/>
</dbReference>
<dbReference type="EMBL" id="CAJNJA010038413">
    <property type="protein sequence ID" value="CAE7746671.1"/>
    <property type="molecule type" value="Genomic_DNA"/>
</dbReference>
<reference evidence="1" key="1">
    <citation type="submission" date="2021-02" db="EMBL/GenBank/DDBJ databases">
        <authorList>
            <person name="Dougan E. K."/>
            <person name="Rhodes N."/>
            <person name="Thang M."/>
            <person name="Chan C."/>
        </authorList>
    </citation>
    <scope>NUCLEOTIDE SEQUENCE</scope>
</reference>
<proteinExistence type="predicted"/>
<keyword evidence="2" id="KW-1185">Reference proteome</keyword>
<feature type="non-terminal residue" evidence="1">
    <location>
        <position position="1"/>
    </location>
</feature>
<gene>
    <name evidence="1" type="ORF">SNEC2469_LOCUS21630</name>
</gene>
<comment type="caution">
    <text evidence="1">The sequence shown here is derived from an EMBL/GenBank/DDBJ whole genome shotgun (WGS) entry which is preliminary data.</text>
</comment>
<sequence>ALGIPFIAKGVSETQAASRSLLLANHEPEHVHCCMRDQIEGRGCLIHPDAKCALESCDVCVFGTPCPPFSQFRGKRYHENSVASHDLVSVTMEDARDMLVLGQHKAVIMEQVPGFDMPEHSGASEDATFMR</sequence>
<dbReference type="Proteomes" id="UP000601435">
    <property type="component" value="Unassembled WGS sequence"/>
</dbReference>
<protein>
    <submittedName>
        <fullName evidence="1">Uncharacterized protein</fullName>
    </submittedName>
</protein>
<name>A0A812XP62_9DINO</name>
<dbReference type="InterPro" id="IPR029063">
    <property type="entry name" value="SAM-dependent_MTases_sf"/>
</dbReference>
<dbReference type="AlphaFoldDB" id="A0A812XP62"/>
<evidence type="ECO:0000313" key="2">
    <source>
        <dbReference type="Proteomes" id="UP000601435"/>
    </source>
</evidence>
<evidence type="ECO:0000313" key="1">
    <source>
        <dbReference type="EMBL" id="CAE7746671.1"/>
    </source>
</evidence>